<feature type="compositionally biased region" description="Polar residues" evidence="5">
    <location>
        <begin position="550"/>
        <end position="561"/>
    </location>
</feature>
<evidence type="ECO:0000256" key="4">
    <source>
        <dbReference type="ARBA" id="ARBA00038101"/>
    </source>
</evidence>
<feature type="compositionally biased region" description="Polar residues" evidence="5">
    <location>
        <begin position="1629"/>
        <end position="1638"/>
    </location>
</feature>
<dbReference type="Gene3D" id="1.25.40.10">
    <property type="entry name" value="Tetratricopeptide repeat domain"/>
    <property type="match status" value="1"/>
</dbReference>
<dbReference type="PANTHER" id="PTHR11102:SF160">
    <property type="entry name" value="ERAD-ASSOCIATED E3 UBIQUITIN-PROTEIN LIGASE COMPONENT HRD3"/>
    <property type="match status" value="1"/>
</dbReference>
<feature type="compositionally biased region" description="Basic and acidic residues" evidence="5">
    <location>
        <begin position="413"/>
        <end position="423"/>
    </location>
</feature>
<evidence type="ECO:0000256" key="2">
    <source>
        <dbReference type="ARBA" id="ARBA00004216"/>
    </source>
</evidence>
<proteinExistence type="inferred from homology"/>
<feature type="region of interest" description="Disordered" evidence="5">
    <location>
        <begin position="593"/>
        <end position="651"/>
    </location>
</feature>
<dbReference type="InterPro" id="IPR011989">
    <property type="entry name" value="ARM-like"/>
</dbReference>
<feature type="region of interest" description="Disordered" evidence="5">
    <location>
        <begin position="1581"/>
        <end position="1699"/>
    </location>
</feature>
<feature type="compositionally biased region" description="Acidic residues" evidence="5">
    <location>
        <begin position="1681"/>
        <end position="1699"/>
    </location>
</feature>
<feature type="compositionally biased region" description="Polar residues" evidence="5">
    <location>
        <begin position="28"/>
        <end position="41"/>
    </location>
</feature>
<feature type="compositionally biased region" description="Basic and acidic residues" evidence="5">
    <location>
        <begin position="381"/>
        <end position="398"/>
    </location>
</feature>
<dbReference type="InterPro" id="IPR006597">
    <property type="entry name" value="Sel1-like"/>
</dbReference>
<comment type="subcellular location">
    <subcellularLocation>
        <location evidence="1">Cytoplasm</location>
        <location evidence="1">Myofibril</location>
        <location evidence="1">Sarcomere</location>
        <location evidence="1">A band</location>
    </subcellularLocation>
    <subcellularLocation>
        <location evidence="2">Cytoplasm</location>
        <location evidence="2">Myofibril</location>
        <location evidence="2">Sarcomere</location>
        <location evidence="2">Z line</location>
    </subcellularLocation>
</comment>
<sequence>MHVSTADNVQPASRRTPPPYDPLLPTPSSHAMQTQHVQQSNNQLTVNHHPVPMDTPHETPHDLFCLAKEYEARARHSDAANLYLKAAMNGHLSAMVAYASQLVATDERAAFVWFRAAAERGHPRAWAELGQLLARGRYFEVNPIDAARCWKRAAQMGDNTGKSALGLCYIRGFGVRQDAKRGIEIVRQVADVHNDVTAMKNLAWIYRSGKGVGKDLQEAEYWEGRAAQQQQVIDHSTSRERALYGRGRSSRHHRNKANSNNSEKRAAELVDKRARHHLEHHSNRSIVPEQNLTQSMPSTGHSVRDQITEIERRQRDAVAEAEADIAATAYLSHKQAPAHVEHSTTAPPKPTVVHVEAKTVHVETKTVQDNVGNIIDRSTEKTVDTYSEDRTISTHEDVVGAPPPPANRVRPASLREAKQRKASEPAPEPYQVSEAEIRKVQQNALEKAANQEQILSTNSTHAEPISDYAPPPVHKAETRQRQQVAPAPLAGAHRITEQTPEEPFVADEQKPSEEPTETPFENEHQQTDVQGQRVAQEEEDEEDEEDHFITPTQSVHTSSPSVLPLRPAAAIAATTTAATAAAATATVLASHSSDVGATNDTEHHEEHIQSTRAPEEDELEASMTVQTGSTAPEDKQKLSSTSQEAAVAPGLRTRRMFFENEAAQPYPDLESDDVNGDGSLNNTPSYALGQAAGVSTAQQDRGLEELEHEDLLNTADDNLHSSSLARNSVASGAMSQAVAMKGDGPSIDEIKDALASYPRNPLRADAQEPLFRLNRLLAVVRIQDAKTFAYLEKENVFAKVIVGMASHIAEPAILEAGLFAIVRILHTTQPSKREDLVLTTYADCYRAVQGFDDAVLPTYAFGVDPDMPGVIQVAGESIRSHLETRHVLLAGCAVFAEITCSGMVHESACRAISSYCGGKDCFDYKEAFSIAAAVPDLFNLLELWGHDADGSSDMHTAVTKQICIAIRHVTEGCAVASNKAIDSYAYHRLVRALVLRRDDVSMCTVIVAALTSITRSAGSAAEKSLIDAKPLPEVLVAMQQHSRNATFIRISLDFMESLAHYKAMKTEIVQAGGIPFASDIIKQGGSDTVLLEKACGVIDRLCFDNSENQETFADTKGIEGLASLLTSHQSVPGVSELALLAMTSVCANNGRNQATALKAGCPEVLVRTLTTYSSKNAKVVAATCSAMAAIVFPKNAQTAQSFAQLKAPELVIRAMKRNSDSVSVQENGSSAVAAFCEAEPKIVSSLLKTGLSSTLVVALQRFLHRESAVIQIVRAMRALTNEVNQEDSYRFKSKLLTDRSNESSLAEIFHTALSYHKKGLPDTGNVIISICATVNRLCMRSVAFKNEVGKDGIVEELTRLVEKTAEYTEIKALQPVLATICTLVLDSEENKNRFHAIGGVEAILDVMQKWKQDTYVLEHCCAALRYSCNEHFGNCDEVKIHNGVRSILGVMELHPQNVNVTLWCCLTLADLCKGDEELQSSPNVIQGIRKVISAMEMFSDNSRFLASACEFLRAASLENVGNQERIVRLGGRTAIVKALESHPADNALTEAGAYALLQIQHINPVRTSHESAPQLGLVKRLSRELRMSGSNASRKSGKGKTRKSRSFTGRRRTTEKERESATGGALTRSVGNENSAPRSSFLCLNPGRGKKRLGRKNRQEPITEDEDEEEYEPRGARDGYGDIDDNPIEAGDMDSGPEM</sequence>
<feature type="compositionally biased region" description="Basic residues" evidence="5">
    <location>
        <begin position="1595"/>
        <end position="1611"/>
    </location>
</feature>
<dbReference type="Proteomes" id="UP000247409">
    <property type="component" value="Unassembled WGS sequence"/>
</dbReference>
<evidence type="ECO:0000256" key="3">
    <source>
        <dbReference type="ARBA" id="ARBA00020768"/>
    </source>
</evidence>
<feature type="compositionally biased region" description="Acidic residues" evidence="5">
    <location>
        <begin position="537"/>
        <end position="546"/>
    </location>
</feature>
<dbReference type="EMBL" id="NBIV01000110">
    <property type="protein sequence ID" value="PXF43827.1"/>
    <property type="molecule type" value="Genomic_DNA"/>
</dbReference>
<dbReference type="SMART" id="SM00671">
    <property type="entry name" value="SEL1"/>
    <property type="match status" value="4"/>
</dbReference>
<evidence type="ECO:0000256" key="5">
    <source>
        <dbReference type="SAM" id="MobiDB-lite"/>
    </source>
</evidence>
<dbReference type="SUPFAM" id="SSF48371">
    <property type="entry name" value="ARM repeat"/>
    <property type="match status" value="2"/>
</dbReference>
<comment type="caution">
    <text evidence="6">The sequence shown here is derived from an EMBL/GenBank/DDBJ whole genome shotgun (WGS) entry which is preliminary data.</text>
</comment>
<dbReference type="InterPro" id="IPR000225">
    <property type="entry name" value="Armadillo"/>
</dbReference>
<reference evidence="6 7" key="1">
    <citation type="journal article" date="2018" name="Mol. Biol. Evol.">
        <title>Analysis of the draft genome of the red seaweed Gracilariopsis chorda provides insights into genome size evolution in Rhodophyta.</title>
        <authorList>
            <person name="Lee J."/>
            <person name="Yang E.C."/>
            <person name="Graf L."/>
            <person name="Yang J.H."/>
            <person name="Qiu H."/>
            <person name="Zel Zion U."/>
            <person name="Chan C.X."/>
            <person name="Stephens T.G."/>
            <person name="Weber A.P.M."/>
            <person name="Boo G.H."/>
            <person name="Boo S.M."/>
            <person name="Kim K.M."/>
            <person name="Shin Y."/>
            <person name="Jung M."/>
            <person name="Lee S.J."/>
            <person name="Yim H.S."/>
            <person name="Lee J.H."/>
            <person name="Bhattacharya D."/>
            <person name="Yoon H.S."/>
        </authorList>
    </citation>
    <scope>NUCLEOTIDE SEQUENCE [LARGE SCALE GENOMIC DNA]</scope>
    <source>
        <strain evidence="6 7">SKKU-2015</strain>
        <tissue evidence="6">Whole body</tissue>
    </source>
</reference>
<evidence type="ECO:0000313" key="7">
    <source>
        <dbReference type="Proteomes" id="UP000247409"/>
    </source>
</evidence>
<evidence type="ECO:0000256" key="1">
    <source>
        <dbReference type="ARBA" id="ARBA00004161"/>
    </source>
</evidence>
<dbReference type="InterPro" id="IPR016024">
    <property type="entry name" value="ARM-type_fold"/>
</dbReference>
<feature type="region of interest" description="Disordered" evidence="5">
    <location>
        <begin position="381"/>
        <end position="433"/>
    </location>
</feature>
<feature type="compositionally biased region" description="Pro residues" evidence="5">
    <location>
        <begin position="16"/>
        <end position="25"/>
    </location>
</feature>
<dbReference type="Gene3D" id="1.25.10.10">
    <property type="entry name" value="Leucine-rich Repeat Variant"/>
    <property type="match status" value="3"/>
</dbReference>
<feature type="compositionally biased region" description="Acidic residues" evidence="5">
    <location>
        <begin position="1662"/>
        <end position="1671"/>
    </location>
</feature>
<feature type="region of interest" description="Disordered" evidence="5">
    <location>
        <begin position="457"/>
        <end position="561"/>
    </location>
</feature>
<name>A0A2V3IP48_9FLOR</name>
<feature type="compositionally biased region" description="Basic and acidic residues" evidence="5">
    <location>
        <begin position="600"/>
        <end position="609"/>
    </location>
</feature>
<gene>
    <name evidence="6" type="ORF">BWQ96_06448</name>
</gene>
<dbReference type="InterPro" id="IPR011990">
    <property type="entry name" value="TPR-like_helical_dom_sf"/>
</dbReference>
<feature type="region of interest" description="Disordered" evidence="5">
    <location>
        <begin position="228"/>
        <end position="266"/>
    </location>
</feature>
<organism evidence="6 7">
    <name type="scientific">Gracilariopsis chorda</name>
    <dbReference type="NCBI Taxonomy" id="448386"/>
    <lineage>
        <taxon>Eukaryota</taxon>
        <taxon>Rhodophyta</taxon>
        <taxon>Florideophyceae</taxon>
        <taxon>Rhodymeniophycidae</taxon>
        <taxon>Gracilariales</taxon>
        <taxon>Gracilariaceae</taxon>
        <taxon>Gracilariopsis</taxon>
    </lineage>
</organism>
<feature type="region of interest" description="Disordered" evidence="5">
    <location>
        <begin position="664"/>
        <end position="687"/>
    </location>
</feature>
<feature type="region of interest" description="Disordered" evidence="5">
    <location>
        <begin position="1"/>
        <end position="41"/>
    </location>
</feature>
<dbReference type="PANTHER" id="PTHR11102">
    <property type="entry name" value="SEL-1-LIKE PROTEIN"/>
    <property type="match status" value="1"/>
</dbReference>
<dbReference type="STRING" id="448386.A0A2V3IP48"/>
<accession>A0A2V3IP48</accession>
<dbReference type="Pfam" id="PF08238">
    <property type="entry name" value="Sel1"/>
    <property type="match status" value="4"/>
</dbReference>
<dbReference type="SMART" id="SM00185">
    <property type="entry name" value="ARM"/>
    <property type="match status" value="6"/>
</dbReference>
<protein>
    <recommendedName>
        <fullName evidence="3">Protein unc-45 homolog B</fullName>
    </recommendedName>
</protein>
<evidence type="ECO:0000313" key="6">
    <source>
        <dbReference type="EMBL" id="PXF43827.1"/>
    </source>
</evidence>
<feature type="compositionally biased region" description="Polar residues" evidence="5">
    <location>
        <begin position="1"/>
        <end position="13"/>
    </location>
</feature>
<dbReference type="InterPro" id="IPR050767">
    <property type="entry name" value="Sel1_AlgK"/>
</dbReference>
<keyword evidence="7" id="KW-1185">Reference proteome</keyword>
<dbReference type="OrthoDB" id="442451at2759"/>
<comment type="similarity">
    <text evidence="4">Belongs to the sel-1 family.</text>
</comment>
<dbReference type="SUPFAM" id="SSF81901">
    <property type="entry name" value="HCP-like"/>
    <property type="match status" value="1"/>
</dbReference>